<reference evidence="1" key="2">
    <citation type="journal article" date="2015" name="Fish Shellfish Immunol.">
        <title>Early steps in the European eel (Anguilla anguilla)-Vibrio vulnificus interaction in the gills: Role of the RtxA13 toxin.</title>
        <authorList>
            <person name="Callol A."/>
            <person name="Pajuelo D."/>
            <person name="Ebbesson L."/>
            <person name="Teles M."/>
            <person name="MacKenzie S."/>
            <person name="Amaro C."/>
        </authorList>
    </citation>
    <scope>NUCLEOTIDE SEQUENCE</scope>
</reference>
<sequence length="46" mass="5326">MQHIQKKMHFESGFANLHSPQGPKFNSEQIRQAICPCTYLFLNTCT</sequence>
<dbReference type="EMBL" id="GBXM01028443">
    <property type="protein sequence ID" value="JAH80134.1"/>
    <property type="molecule type" value="Transcribed_RNA"/>
</dbReference>
<proteinExistence type="predicted"/>
<dbReference type="AlphaFoldDB" id="A0A0E9VPR4"/>
<protein>
    <submittedName>
        <fullName evidence="1">Uncharacterized protein</fullName>
    </submittedName>
</protein>
<reference evidence="1" key="1">
    <citation type="submission" date="2014-11" db="EMBL/GenBank/DDBJ databases">
        <authorList>
            <person name="Amaro Gonzalez C."/>
        </authorList>
    </citation>
    <scope>NUCLEOTIDE SEQUENCE</scope>
</reference>
<accession>A0A0E9VPR4</accession>
<evidence type="ECO:0000313" key="1">
    <source>
        <dbReference type="EMBL" id="JAH80134.1"/>
    </source>
</evidence>
<organism evidence="1">
    <name type="scientific">Anguilla anguilla</name>
    <name type="common">European freshwater eel</name>
    <name type="synonym">Muraena anguilla</name>
    <dbReference type="NCBI Taxonomy" id="7936"/>
    <lineage>
        <taxon>Eukaryota</taxon>
        <taxon>Metazoa</taxon>
        <taxon>Chordata</taxon>
        <taxon>Craniata</taxon>
        <taxon>Vertebrata</taxon>
        <taxon>Euteleostomi</taxon>
        <taxon>Actinopterygii</taxon>
        <taxon>Neopterygii</taxon>
        <taxon>Teleostei</taxon>
        <taxon>Anguilliformes</taxon>
        <taxon>Anguillidae</taxon>
        <taxon>Anguilla</taxon>
    </lineage>
</organism>
<name>A0A0E9VPR4_ANGAN</name>